<dbReference type="GeneID" id="110214048"/>
<reference evidence="7" key="1">
    <citation type="submission" date="2025-08" db="UniProtKB">
        <authorList>
            <consortium name="RefSeq"/>
        </authorList>
    </citation>
    <scope>IDENTIFICATION</scope>
    <source>
        <tissue evidence="7">Spleen</tissue>
    </source>
</reference>
<dbReference type="GO" id="GO:0005576">
    <property type="term" value="C:extracellular region"/>
    <property type="evidence" value="ECO:0007669"/>
    <property type="project" value="UniProtKB-SubCell"/>
</dbReference>
<comment type="similarity">
    <text evidence="2 5">Belongs to the beta-microseminoprotein family.</text>
</comment>
<accession>A0A6P5KWJ1</accession>
<sequence>MKCFLGFCLSCSLFISWCQAQCYIVATKGTSEAVRKIRRKNPILGTWTEWHRECKALDGVMHPFRSEWITKNCYKCQCNEDRIQCCNVAVKPIDIDEENCLIFLNRATCTYEIWNKEDPTKSVWPILGLGSLNPS</sequence>
<evidence type="ECO:0000256" key="2">
    <source>
        <dbReference type="ARBA" id="ARBA00010352"/>
    </source>
</evidence>
<gene>
    <name evidence="7" type="primary">LOC110214048</name>
</gene>
<protein>
    <recommendedName>
        <fullName evidence="5">Beta-microseminoprotein</fullName>
    </recommendedName>
</protein>
<dbReference type="Proteomes" id="UP000515140">
    <property type="component" value="Unplaced"/>
</dbReference>
<keyword evidence="5" id="KW-0732">Signal</keyword>
<dbReference type="InterPro" id="IPR008735">
    <property type="entry name" value="PSP94"/>
</dbReference>
<evidence type="ECO:0000256" key="1">
    <source>
        <dbReference type="ARBA" id="ARBA00004613"/>
    </source>
</evidence>
<name>A0A6P5KWJ1_PHACI</name>
<keyword evidence="6" id="KW-1185">Reference proteome</keyword>
<evidence type="ECO:0000256" key="5">
    <source>
        <dbReference type="RuleBase" id="RU364124"/>
    </source>
</evidence>
<dbReference type="AlphaFoldDB" id="A0A6P5KWJ1"/>
<dbReference type="PANTHER" id="PTHR10500">
    <property type="entry name" value="BETA-MICROSEMINOPROTEIN"/>
    <property type="match status" value="1"/>
</dbReference>
<comment type="subcellular location">
    <subcellularLocation>
        <location evidence="1 5">Secreted</location>
    </subcellularLocation>
</comment>
<keyword evidence="4" id="KW-1015">Disulfide bond</keyword>
<dbReference type="PANTHER" id="PTHR10500:SF7">
    <property type="entry name" value="BETA-MICROSEMINOPROTEIN"/>
    <property type="match status" value="1"/>
</dbReference>
<organism evidence="6 7">
    <name type="scientific">Phascolarctos cinereus</name>
    <name type="common">Koala</name>
    <dbReference type="NCBI Taxonomy" id="38626"/>
    <lineage>
        <taxon>Eukaryota</taxon>
        <taxon>Metazoa</taxon>
        <taxon>Chordata</taxon>
        <taxon>Craniata</taxon>
        <taxon>Vertebrata</taxon>
        <taxon>Euteleostomi</taxon>
        <taxon>Mammalia</taxon>
        <taxon>Metatheria</taxon>
        <taxon>Diprotodontia</taxon>
        <taxon>Phascolarctidae</taxon>
        <taxon>Phascolarctos</taxon>
    </lineage>
</organism>
<keyword evidence="3 5" id="KW-0964">Secreted</keyword>
<dbReference type="Pfam" id="PF05825">
    <property type="entry name" value="PSP94"/>
    <property type="match status" value="1"/>
</dbReference>
<dbReference type="RefSeq" id="XP_020850335.1">
    <property type="nucleotide sequence ID" value="XM_020994676.1"/>
</dbReference>
<feature type="chain" id="PRO_5028505856" description="Beta-microseminoprotein" evidence="5">
    <location>
        <begin position="21"/>
        <end position="135"/>
    </location>
</feature>
<evidence type="ECO:0000256" key="3">
    <source>
        <dbReference type="ARBA" id="ARBA00022525"/>
    </source>
</evidence>
<feature type="signal peptide" evidence="5">
    <location>
        <begin position="1"/>
        <end position="20"/>
    </location>
</feature>
<dbReference type="InParanoid" id="A0A6P5KWJ1"/>
<dbReference type="KEGG" id="pcw:110214048"/>
<dbReference type="Gene3D" id="2.10.70.10">
    <property type="entry name" value="Complement Module, domain 1"/>
    <property type="match status" value="1"/>
</dbReference>
<evidence type="ECO:0000313" key="6">
    <source>
        <dbReference type="Proteomes" id="UP000515140"/>
    </source>
</evidence>
<proteinExistence type="inferred from homology"/>
<evidence type="ECO:0000313" key="7">
    <source>
        <dbReference type="RefSeq" id="XP_020850335.1"/>
    </source>
</evidence>
<evidence type="ECO:0000256" key="4">
    <source>
        <dbReference type="ARBA" id="ARBA00023157"/>
    </source>
</evidence>
<dbReference type="Gene3D" id="2.20.25.590">
    <property type="match status" value="1"/>
</dbReference>